<protein>
    <submittedName>
        <fullName evidence="1">Uncharacterized protein</fullName>
    </submittedName>
</protein>
<proteinExistence type="predicted"/>
<dbReference type="InParanoid" id="A0A0C3GH60"/>
<dbReference type="EMBL" id="KN832887">
    <property type="protein sequence ID" value="KIM95475.1"/>
    <property type="molecule type" value="Genomic_DNA"/>
</dbReference>
<dbReference type="HOGENOM" id="CLU_2334171_0_0_1"/>
<name>A0A0C3GH60_OIDMZ</name>
<dbReference type="AlphaFoldDB" id="A0A0C3GH60"/>
<evidence type="ECO:0000313" key="2">
    <source>
        <dbReference type="Proteomes" id="UP000054321"/>
    </source>
</evidence>
<sequence length="98" mass="10507">MGTSLVICMIILHGNIRVRILQNYTDKADLMEIMVPAATHDSLPSKIVGTNACCTSTSTSTSGSTSARFTNATGSSLLCVSLISQILYHHYPAVELDF</sequence>
<organism evidence="1 2">
    <name type="scientific">Oidiodendron maius (strain Zn)</name>
    <dbReference type="NCBI Taxonomy" id="913774"/>
    <lineage>
        <taxon>Eukaryota</taxon>
        <taxon>Fungi</taxon>
        <taxon>Dikarya</taxon>
        <taxon>Ascomycota</taxon>
        <taxon>Pezizomycotina</taxon>
        <taxon>Leotiomycetes</taxon>
        <taxon>Leotiomycetes incertae sedis</taxon>
        <taxon>Myxotrichaceae</taxon>
        <taxon>Oidiodendron</taxon>
    </lineage>
</organism>
<reference evidence="2" key="2">
    <citation type="submission" date="2015-01" db="EMBL/GenBank/DDBJ databases">
        <title>Evolutionary Origins and Diversification of the Mycorrhizal Mutualists.</title>
        <authorList>
            <consortium name="DOE Joint Genome Institute"/>
            <consortium name="Mycorrhizal Genomics Consortium"/>
            <person name="Kohler A."/>
            <person name="Kuo A."/>
            <person name="Nagy L.G."/>
            <person name="Floudas D."/>
            <person name="Copeland A."/>
            <person name="Barry K.W."/>
            <person name="Cichocki N."/>
            <person name="Veneault-Fourrey C."/>
            <person name="LaButti K."/>
            <person name="Lindquist E.A."/>
            <person name="Lipzen A."/>
            <person name="Lundell T."/>
            <person name="Morin E."/>
            <person name="Murat C."/>
            <person name="Riley R."/>
            <person name="Ohm R."/>
            <person name="Sun H."/>
            <person name="Tunlid A."/>
            <person name="Henrissat B."/>
            <person name="Grigoriev I.V."/>
            <person name="Hibbett D.S."/>
            <person name="Martin F."/>
        </authorList>
    </citation>
    <scope>NUCLEOTIDE SEQUENCE [LARGE SCALE GENOMIC DNA]</scope>
    <source>
        <strain evidence="2">Zn</strain>
    </source>
</reference>
<evidence type="ECO:0000313" key="1">
    <source>
        <dbReference type="EMBL" id="KIM95475.1"/>
    </source>
</evidence>
<dbReference type="Proteomes" id="UP000054321">
    <property type="component" value="Unassembled WGS sequence"/>
</dbReference>
<reference evidence="1 2" key="1">
    <citation type="submission" date="2014-04" db="EMBL/GenBank/DDBJ databases">
        <authorList>
            <consortium name="DOE Joint Genome Institute"/>
            <person name="Kuo A."/>
            <person name="Martino E."/>
            <person name="Perotto S."/>
            <person name="Kohler A."/>
            <person name="Nagy L.G."/>
            <person name="Floudas D."/>
            <person name="Copeland A."/>
            <person name="Barry K.W."/>
            <person name="Cichocki N."/>
            <person name="Veneault-Fourrey C."/>
            <person name="LaButti K."/>
            <person name="Lindquist E.A."/>
            <person name="Lipzen A."/>
            <person name="Lundell T."/>
            <person name="Morin E."/>
            <person name="Murat C."/>
            <person name="Sun H."/>
            <person name="Tunlid A."/>
            <person name="Henrissat B."/>
            <person name="Grigoriev I.V."/>
            <person name="Hibbett D.S."/>
            <person name="Martin F."/>
            <person name="Nordberg H.P."/>
            <person name="Cantor M.N."/>
            <person name="Hua S.X."/>
        </authorList>
    </citation>
    <scope>NUCLEOTIDE SEQUENCE [LARGE SCALE GENOMIC DNA]</scope>
    <source>
        <strain evidence="1 2">Zn</strain>
    </source>
</reference>
<gene>
    <name evidence="1" type="ORF">OIDMADRAFT_21148</name>
</gene>
<accession>A0A0C3GH60</accession>
<keyword evidence="2" id="KW-1185">Reference proteome</keyword>